<proteinExistence type="predicted"/>
<dbReference type="EMBL" id="UOGF01000047">
    <property type="protein sequence ID" value="VAX29101.1"/>
    <property type="molecule type" value="Genomic_DNA"/>
</dbReference>
<organism evidence="1">
    <name type="scientific">hydrothermal vent metagenome</name>
    <dbReference type="NCBI Taxonomy" id="652676"/>
    <lineage>
        <taxon>unclassified sequences</taxon>
        <taxon>metagenomes</taxon>
        <taxon>ecological metagenomes</taxon>
    </lineage>
</organism>
<evidence type="ECO:0000313" key="1">
    <source>
        <dbReference type="EMBL" id="VAX29101.1"/>
    </source>
</evidence>
<accession>A0A3B1CRH7</accession>
<reference evidence="1" key="1">
    <citation type="submission" date="2018-06" db="EMBL/GenBank/DDBJ databases">
        <authorList>
            <person name="Zhirakovskaya E."/>
        </authorList>
    </citation>
    <scope>NUCLEOTIDE SEQUENCE</scope>
</reference>
<sequence length="208" mass="23576">MIERLRRLMIFLLALVVFFFSEFTPLDAQEQPLEIGSKVSAQETKETFVSEASGIEDSESIESLDPKIQALKEEILELNTQLFRLQEDLLFPEDSSVVIFLSVQGGHYFTLDSVKLHLNDTLVASHLYTDREVAALGKGGIQRIYQGNLKSGDHQLVAIFSGVGPQKKDYKRAETIQIKKEKGATFIKLIVRDNAVIKQAEFIYETWH</sequence>
<protein>
    <recommendedName>
        <fullName evidence="2">AraC family transcriptional regulator</fullName>
    </recommendedName>
</protein>
<name>A0A3B1CRH7_9ZZZZ</name>
<gene>
    <name evidence="1" type="ORF">MNBD_NITROSPIRAE01-222</name>
</gene>
<evidence type="ECO:0008006" key="2">
    <source>
        <dbReference type="Google" id="ProtNLM"/>
    </source>
</evidence>
<dbReference type="AlphaFoldDB" id="A0A3B1CRH7"/>